<accession>A0A7I4YI93</accession>
<dbReference type="Gene3D" id="3.10.100.10">
    <property type="entry name" value="Mannose-Binding Protein A, subunit A"/>
    <property type="match status" value="2"/>
</dbReference>
<feature type="domain" description="C-type lectin" evidence="1">
    <location>
        <begin position="185"/>
        <end position="311"/>
    </location>
</feature>
<dbReference type="PANTHER" id="PTHR22803">
    <property type="entry name" value="MANNOSE, PHOSPHOLIPASE, LECTIN RECEPTOR RELATED"/>
    <property type="match status" value="1"/>
</dbReference>
<dbReference type="InterPro" id="IPR016187">
    <property type="entry name" value="CTDL_fold"/>
</dbReference>
<reference evidence="3" key="1">
    <citation type="submission" date="2020-12" db="UniProtKB">
        <authorList>
            <consortium name="WormBaseParasite"/>
        </authorList>
    </citation>
    <scope>IDENTIFICATION</scope>
    <source>
        <strain evidence="3">MHco3</strain>
    </source>
</reference>
<dbReference type="CDD" id="cd00037">
    <property type="entry name" value="CLECT"/>
    <property type="match status" value="1"/>
</dbReference>
<dbReference type="OMA" id="AGANEYC"/>
<evidence type="ECO:0000313" key="2">
    <source>
        <dbReference type="Proteomes" id="UP000025227"/>
    </source>
</evidence>
<keyword evidence="2" id="KW-1185">Reference proteome</keyword>
<dbReference type="Pfam" id="PF00059">
    <property type="entry name" value="Lectin_C"/>
    <property type="match status" value="2"/>
</dbReference>
<protein>
    <submittedName>
        <fullName evidence="3">Lectin C-type domain protein</fullName>
    </submittedName>
</protein>
<name>A0A7I4YI93_HAECO</name>
<dbReference type="PROSITE" id="PS50041">
    <property type="entry name" value="C_TYPE_LECTIN_2"/>
    <property type="match status" value="2"/>
</dbReference>
<dbReference type="InterPro" id="IPR016186">
    <property type="entry name" value="C-type_lectin-like/link_sf"/>
</dbReference>
<dbReference type="OrthoDB" id="5877119at2759"/>
<dbReference type="WBParaSite" id="HCON_00099940-00001">
    <property type="protein sequence ID" value="HCON_00099940-00001"/>
    <property type="gene ID" value="HCON_00099940"/>
</dbReference>
<dbReference type="InterPro" id="IPR001304">
    <property type="entry name" value="C-type_lectin-like"/>
</dbReference>
<dbReference type="Proteomes" id="UP000025227">
    <property type="component" value="Unplaced"/>
</dbReference>
<dbReference type="AlphaFoldDB" id="A0A7I4YI93"/>
<feature type="domain" description="C-type lectin" evidence="1">
    <location>
        <begin position="27"/>
        <end position="134"/>
    </location>
</feature>
<dbReference type="SMART" id="SM00034">
    <property type="entry name" value="CLECT"/>
    <property type="match status" value="2"/>
</dbReference>
<evidence type="ECO:0000259" key="1">
    <source>
        <dbReference type="PROSITE" id="PS50041"/>
    </source>
</evidence>
<evidence type="ECO:0000313" key="3">
    <source>
        <dbReference type="WBParaSite" id="HCON_00099940-00001"/>
    </source>
</evidence>
<dbReference type="InterPro" id="IPR050111">
    <property type="entry name" value="C-type_lectin/snaclec_domain"/>
</dbReference>
<proteinExistence type="predicted"/>
<dbReference type="SUPFAM" id="SSF56436">
    <property type="entry name" value="C-type lectin-like"/>
    <property type="match status" value="2"/>
</dbReference>
<organism evidence="2 3">
    <name type="scientific">Haemonchus contortus</name>
    <name type="common">Barber pole worm</name>
    <dbReference type="NCBI Taxonomy" id="6289"/>
    <lineage>
        <taxon>Eukaryota</taxon>
        <taxon>Metazoa</taxon>
        <taxon>Ecdysozoa</taxon>
        <taxon>Nematoda</taxon>
        <taxon>Chromadorea</taxon>
        <taxon>Rhabditida</taxon>
        <taxon>Rhabditina</taxon>
        <taxon>Rhabditomorpha</taxon>
        <taxon>Strongyloidea</taxon>
        <taxon>Trichostrongylidae</taxon>
        <taxon>Haemonchus</taxon>
    </lineage>
</organism>
<sequence length="324" mass="35722">MLALLLLSVPLVLAVCPNGTVYHPEFGRCYKFSSTRQSFELAESDCLSLGGHLVSVQNGYENSMLIEAMRFLYPFFIGLSDLGGNWTWIDNTPVTYTNWAKGQPNGINQCVISALDNGFWSANSCFERLPYVCAISANPTPPTSCPPPPVCPSQPACTQCPSQHPSCPAPSVVDRCPSEWTYFTETNSCYKTFLAASFDDAEHTCVVRGSHLASIHSSSENRFVAGLTRTGEAYGNPSALTWIGLRQVGFLSSTPWTWTDGTNVDYTNWALGEPDNADGNEHCVQIYSDHNGADPTKDTQFQQWNDYYCSETMRAFVCKKPASY</sequence>